<dbReference type="RefSeq" id="WP_378479361.1">
    <property type="nucleotide sequence ID" value="NZ_JBHUIW010000025.1"/>
</dbReference>
<evidence type="ECO:0000313" key="3">
    <source>
        <dbReference type="EMBL" id="MFD2184215.1"/>
    </source>
</evidence>
<protein>
    <submittedName>
        <fullName evidence="3">Polysaccharide biosynthesis/export family protein</fullName>
    </submittedName>
</protein>
<keyword evidence="4" id="KW-1185">Reference proteome</keyword>
<organism evidence="3 4">
    <name type="scientific">Rhodoplanes azumiensis</name>
    <dbReference type="NCBI Taxonomy" id="1897628"/>
    <lineage>
        <taxon>Bacteria</taxon>
        <taxon>Pseudomonadati</taxon>
        <taxon>Pseudomonadota</taxon>
        <taxon>Alphaproteobacteria</taxon>
        <taxon>Hyphomicrobiales</taxon>
        <taxon>Nitrobacteraceae</taxon>
        <taxon>Rhodoplanes</taxon>
    </lineage>
</organism>
<accession>A0ABW5APW3</accession>
<comment type="caution">
    <text evidence="3">The sequence shown here is derived from an EMBL/GenBank/DDBJ whole genome shotgun (WGS) entry which is preliminary data.</text>
</comment>
<proteinExistence type="predicted"/>
<dbReference type="InterPro" id="IPR049712">
    <property type="entry name" value="Poly_export"/>
</dbReference>
<dbReference type="Gene3D" id="3.30.1950.10">
    <property type="entry name" value="wza like domain"/>
    <property type="match status" value="1"/>
</dbReference>
<dbReference type="InterPro" id="IPR003715">
    <property type="entry name" value="Poly_export_N"/>
</dbReference>
<dbReference type="EMBL" id="JBHUIW010000025">
    <property type="protein sequence ID" value="MFD2184215.1"/>
    <property type="molecule type" value="Genomic_DNA"/>
</dbReference>
<reference evidence="4" key="1">
    <citation type="journal article" date="2019" name="Int. J. Syst. Evol. Microbiol.">
        <title>The Global Catalogue of Microorganisms (GCM) 10K type strain sequencing project: providing services to taxonomists for standard genome sequencing and annotation.</title>
        <authorList>
            <consortium name="The Broad Institute Genomics Platform"/>
            <consortium name="The Broad Institute Genome Sequencing Center for Infectious Disease"/>
            <person name="Wu L."/>
            <person name="Ma J."/>
        </authorList>
    </citation>
    <scope>NUCLEOTIDE SEQUENCE [LARGE SCALE GENOMIC DNA]</scope>
    <source>
        <strain evidence="4">CGMCC 1.6774</strain>
    </source>
</reference>
<dbReference type="Gene3D" id="3.10.560.10">
    <property type="entry name" value="Outer membrane lipoprotein wza domain like"/>
    <property type="match status" value="2"/>
</dbReference>
<dbReference type="PROSITE" id="PS51257">
    <property type="entry name" value="PROKAR_LIPOPROTEIN"/>
    <property type="match status" value="1"/>
</dbReference>
<evidence type="ECO:0000256" key="1">
    <source>
        <dbReference type="ARBA" id="ARBA00022729"/>
    </source>
</evidence>
<gene>
    <name evidence="3" type="ORF">ACFSOX_18835</name>
</gene>
<sequence>MRSSALVAFAASLLAAVGLGGCGFIPMSGPSSLEIRTEHSPTLPYAVVRLDARAVQVLEAFEPDVLGGVFTDRRAPSGIRFGIGDIVNVTIFEAAAGGLFIPLEAGVRPGNFVSLPAQTVDNDGNITVPYAGVVRAAGRTNVQVQNDIVARIKNRAIDPQVVVALAEQRSSLVSVVGDVRAPLRYPMPTTGAQDRITDALTRAGGIAGDGWEIWVMLERDGKRGIVPFANLVYAPVNNIYVQPGDRIYVYREPMRFLAFGATGQQGEFKFDAWKINLAQAVAKAGGLFDLQADPGSVFLYRREPREVAEKLGVDMARFPTGLVPVVYSVSFQDPAGYFHATRVGMRPFDILYVANAPQVDTTKFLNFLNTAMGTADTGVNLVNDIYIARYNSRLPRLGTPVSGSGG</sequence>
<dbReference type="PANTHER" id="PTHR33619:SF3">
    <property type="entry name" value="POLYSACCHARIDE EXPORT PROTEIN GFCE-RELATED"/>
    <property type="match status" value="1"/>
</dbReference>
<dbReference type="Pfam" id="PF02563">
    <property type="entry name" value="Poly_export"/>
    <property type="match status" value="1"/>
</dbReference>
<dbReference type="Proteomes" id="UP001597314">
    <property type="component" value="Unassembled WGS sequence"/>
</dbReference>
<keyword evidence="1" id="KW-0732">Signal</keyword>
<feature type="domain" description="Polysaccharide export protein N-terminal" evidence="2">
    <location>
        <begin position="75"/>
        <end position="165"/>
    </location>
</feature>
<dbReference type="PANTHER" id="PTHR33619">
    <property type="entry name" value="POLYSACCHARIDE EXPORT PROTEIN GFCE-RELATED"/>
    <property type="match status" value="1"/>
</dbReference>
<evidence type="ECO:0000313" key="4">
    <source>
        <dbReference type="Proteomes" id="UP001597314"/>
    </source>
</evidence>
<name>A0ABW5APW3_9BRAD</name>
<evidence type="ECO:0000259" key="2">
    <source>
        <dbReference type="Pfam" id="PF02563"/>
    </source>
</evidence>